<feature type="domain" description="Transcription regulator PadR N-terminal" evidence="1">
    <location>
        <begin position="31"/>
        <end position="98"/>
    </location>
</feature>
<dbReference type="Pfam" id="PF03551">
    <property type="entry name" value="PadR"/>
    <property type="match status" value="1"/>
</dbReference>
<dbReference type="EMBL" id="FOYM01000022">
    <property type="protein sequence ID" value="SFR11165.1"/>
    <property type="molecule type" value="Genomic_DNA"/>
</dbReference>
<sequence length="128" mass="14637">MVYAKVVIHIKYLTEEYWNGLIRMSLSRFFILRVLCCRSLHGYEIAKEVAALTEGCCAPTEGSLYPVLHEFEQNGLVTSQAQVVGNRERKVYTLTRQGFLAYQTAAEAWTKAAQYILREVNDNNLDQV</sequence>
<dbReference type="AlphaFoldDB" id="A0A1I6E0G2"/>
<dbReference type="PANTHER" id="PTHR43252:SF2">
    <property type="entry name" value="TRANSCRIPTION REGULATOR, PADR-LIKE FAMILY"/>
    <property type="match status" value="1"/>
</dbReference>
<dbReference type="PANTHER" id="PTHR43252">
    <property type="entry name" value="TRANSCRIPTIONAL REGULATOR YQJI"/>
    <property type="match status" value="1"/>
</dbReference>
<keyword evidence="3" id="KW-1185">Reference proteome</keyword>
<protein>
    <submittedName>
        <fullName evidence="2">Transcriptional regulator PadR-like family protein</fullName>
    </submittedName>
</protein>
<evidence type="ECO:0000313" key="3">
    <source>
        <dbReference type="Proteomes" id="UP000199584"/>
    </source>
</evidence>
<dbReference type="InterPro" id="IPR036390">
    <property type="entry name" value="WH_DNA-bd_sf"/>
</dbReference>
<dbReference type="Proteomes" id="UP000199584">
    <property type="component" value="Unassembled WGS sequence"/>
</dbReference>
<dbReference type="RefSeq" id="WP_245779775.1">
    <property type="nucleotide sequence ID" value="NZ_FOYM01000022.1"/>
</dbReference>
<evidence type="ECO:0000259" key="1">
    <source>
        <dbReference type="Pfam" id="PF03551"/>
    </source>
</evidence>
<reference evidence="3" key="1">
    <citation type="submission" date="2016-10" db="EMBL/GenBank/DDBJ databases">
        <authorList>
            <person name="Varghese N."/>
            <person name="Submissions S."/>
        </authorList>
    </citation>
    <scope>NUCLEOTIDE SEQUENCE [LARGE SCALE GENOMIC DNA]</scope>
    <source>
        <strain evidence="3">DSM 3669</strain>
    </source>
</reference>
<evidence type="ECO:0000313" key="2">
    <source>
        <dbReference type="EMBL" id="SFR11165.1"/>
    </source>
</evidence>
<organism evidence="2 3">
    <name type="scientific">Desulfoscipio geothermicus DSM 3669</name>
    <dbReference type="NCBI Taxonomy" id="1121426"/>
    <lineage>
        <taxon>Bacteria</taxon>
        <taxon>Bacillati</taxon>
        <taxon>Bacillota</taxon>
        <taxon>Clostridia</taxon>
        <taxon>Eubacteriales</taxon>
        <taxon>Desulfallaceae</taxon>
        <taxon>Desulfoscipio</taxon>
    </lineage>
</organism>
<name>A0A1I6E0G2_9FIRM</name>
<gene>
    <name evidence="2" type="ORF">SAMN05660706_12252</name>
</gene>
<dbReference type="InterPro" id="IPR036388">
    <property type="entry name" value="WH-like_DNA-bd_sf"/>
</dbReference>
<proteinExistence type="predicted"/>
<dbReference type="InterPro" id="IPR005149">
    <property type="entry name" value="Tscrpt_reg_PadR_N"/>
</dbReference>
<accession>A0A1I6E0G2</accession>
<dbReference type="STRING" id="39060.SAMN05660706_12252"/>
<dbReference type="SUPFAM" id="SSF46785">
    <property type="entry name" value="Winged helix' DNA-binding domain"/>
    <property type="match status" value="1"/>
</dbReference>
<dbReference type="Gene3D" id="1.10.10.10">
    <property type="entry name" value="Winged helix-like DNA-binding domain superfamily/Winged helix DNA-binding domain"/>
    <property type="match status" value="1"/>
</dbReference>